<feature type="compositionally biased region" description="Low complexity" evidence="1">
    <location>
        <begin position="29"/>
        <end position="46"/>
    </location>
</feature>
<protein>
    <submittedName>
        <fullName evidence="2">Uncharacterized protein</fullName>
    </submittedName>
</protein>
<organism evidence="2 3">
    <name type="scientific">Trichonephila clavata</name>
    <name type="common">Joro spider</name>
    <name type="synonym">Nephila clavata</name>
    <dbReference type="NCBI Taxonomy" id="2740835"/>
    <lineage>
        <taxon>Eukaryota</taxon>
        <taxon>Metazoa</taxon>
        <taxon>Ecdysozoa</taxon>
        <taxon>Arthropoda</taxon>
        <taxon>Chelicerata</taxon>
        <taxon>Arachnida</taxon>
        <taxon>Araneae</taxon>
        <taxon>Araneomorphae</taxon>
        <taxon>Entelegynae</taxon>
        <taxon>Araneoidea</taxon>
        <taxon>Nephilidae</taxon>
        <taxon>Trichonephila</taxon>
    </lineage>
</organism>
<sequence>MREAAKAKVEVEKQAPAPAALIPRPVALQSLPTTSSQSTPTTSSQPKPIPPTQVRKQLNQPTALPTTNFADTLKEMQDPRVTEVFQVLRQIIQISKSNYSLADRAMQVAALLQIDGAS</sequence>
<feature type="compositionally biased region" description="Basic and acidic residues" evidence="1">
    <location>
        <begin position="1"/>
        <end position="13"/>
    </location>
</feature>
<reference evidence="2" key="1">
    <citation type="submission" date="2020-07" db="EMBL/GenBank/DDBJ databases">
        <title>Multicomponent nature underlies the extraordinary mechanical properties of spider dragline silk.</title>
        <authorList>
            <person name="Kono N."/>
            <person name="Nakamura H."/>
            <person name="Mori M."/>
            <person name="Yoshida Y."/>
            <person name="Ohtoshi R."/>
            <person name="Malay A.D."/>
            <person name="Moran D.A.P."/>
            <person name="Tomita M."/>
            <person name="Numata K."/>
            <person name="Arakawa K."/>
        </authorList>
    </citation>
    <scope>NUCLEOTIDE SEQUENCE</scope>
</reference>
<feature type="compositionally biased region" description="Polar residues" evidence="1">
    <location>
        <begin position="54"/>
        <end position="64"/>
    </location>
</feature>
<dbReference type="EMBL" id="BMAO01022379">
    <property type="protein sequence ID" value="GFQ81545.1"/>
    <property type="molecule type" value="Genomic_DNA"/>
</dbReference>
<name>A0A8X6KNQ8_TRICU</name>
<dbReference type="AlphaFoldDB" id="A0A8X6KNQ8"/>
<feature type="region of interest" description="Disordered" evidence="1">
    <location>
        <begin position="1"/>
        <end position="64"/>
    </location>
</feature>
<accession>A0A8X6KNQ8</accession>
<proteinExistence type="predicted"/>
<evidence type="ECO:0000256" key="1">
    <source>
        <dbReference type="SAM" id="MobiDB-lite"/>
    </source>
</evidence>
<gene>
    <name evidence="2" type="ORF">TNCT_336301</name>
</gene>
<keyword evidence="3" id="KW-1185">Reference proteome</keyword>
<dbReference type="Proteomes" id="UP000887116">
    <property type="component" value="Unassembled WGS sequence"/>
</dbReference>
<evidence type="ECO:0000313" key="2">
    <source>
        <dbReference type="EMBL" id="GFQ81545.1"/>
    </source>
</evidence>
<evidence type="ECO:0000313" key="3">
    <source>
        <dbReference type="Proteomes" id="UP000887116"/>
    </source>
</evidence>
<comment type="caution">
    <text evidence="2">The sequence shown here is derived from an EMBL/GenBank/DDBJ whole genome shotgun (WGS) entry which is preliminary data.</text>
</comment>